<geneLocation type="mitochondrion" evidence="1"/>
<reference evidence="1" key="1">
    <citation type="journal article" date="2015" name="Genome Biol. Evol.">
        <title>Organellar Genomes of White Spruce (Picea glauca): Assembly and Annotation.</title>
        <authorList>
            <person name="Jackman S.D."/>
            <person name="Warren R.L."/>
            <person name="Gibb E.A."/>
            <person name="Vandervalk B.P."/>
            <person name="Mohamadi H."/>
            <person name="Chu J."/>
            <person name="Raymond A."/>
            <person name="Pleasance S."/>
            <person name="Coope R."/>
            <person name="Wildung M.R."/>
            <person name="Ritland C.E."/>
            <person name="Bousquet J."/>
            <person name="Jones S.J."/>
            <person name="Bohlmann J."/>
            <person name="Birol I."/>
        </authorList>
    </citation>
    <scope>NUCLEOTIDE SEQUENCE [LARGE SCALE GENOMIC DNA]</scope>
    <source>
        <tissue evidence="1">Flushing bud</tissue>
    </source>
</reference>
<protein>
    <submittedName>
        <fullName evidence="1">Uncharacterized protein</fullName>
    </submittedName>
</protein>
<gene>
    <name evidence="1" type="ORF">ABT39_MTgene1593</name>
</gene>
<sequence length="62" mass="7119">MPIVELSFARMDRLLGWLTIGCQEIKSSKALMRVTHRMGVQLRLPSIDSYPLLNQTEPGKEY</sequence>
<evidence type="ECO:0000313" key="1">
    <source>
        <dbReference type="EMBL" id="KUM46492.1"/>
    </source>
</evidence>
<keyword evidence="1" id="KW-0496">Mitochondrion</keyword>
<accession>A0A124GMR5</accession>
<name>A0A124GMR5_PICGL</name>
<comment type="caution">
    <text evidence="1">The sequence shown here is derived from an EMBL/GenBank/DDBJ whole genome shotgun (WGS) entry which is preliminary data.</text>
</comment>
<proteinExistence type="predicted"/>
<dbReference type="EMBL" id="LKAM01000011">
    <property type="protein sequence ID" value="KUM46492.1"/>
    <property type="molecule type" value="Genomic_DNA"/>
</dbReference>
<organism evidence="1">
    <name type="scientific">Picea glauca</name>
    <name type="common">White spruce</name>
    <name type="synonym">Pinus glauca</name>
    <dbReference type="NCBI Taxonomy" id="3330"/>
    <lineage>
        <taxon>Eukaryota</taxon>
        <taxon>Viridiplantae</taxon>
        <taxon>Streptophyta</taxon>
        <taxon>Embryophyta</taxon>
        <taxon>Tracheophyta</taxon>
        <taxon>Spermatophyta</taxon>
        <taxon>Pinopsida</taxon>
        <taxon>Pinidae</taxon>
        <taxon>Conifers I</taxon>
        <taxon>Pinales</taxon>
        <taxon>Pinaceae</taxon>
        <taxon>Picea</taxon>
    </lineage>
</organism>
<dbReference type="AlphaFoldDB" id="A0A124GMR5"/>